<organism evidence="2 3">
    <name type="scientific">Gymnopilus junonius</name>
    <name type="common">Spectacular rustgill mushroom</name>
    <name type="synonym">Gymnopilus spectabilis subsp. junonius</name>
    <dbReference type="NCBI Taxonomy" id="109634"/>
    <lineage>
        <taxon>Eukaryota</taxon>
        <taxon>Fungi</taxon>
        <taxon>Dikarya</taxon>
        <taxon>Basidiomycota</taxon>
        <taxon>Agaricomycotina</taxon>
        <taxon>Agaricomycetes</taxon>
        <taxon>Agaricomycetidae</taxon>
        <taxon>Agaricales</taxon>
        <taxon>Agaricineae</taxon>
        <taxon>Hymenogastraceae</taxon>
        <taxon>Gymnopilus</taxon>
    </lineage>
</organism>
<evidence type="ECO:0000313" key="2">
    <source>
        <dbReference type="EMBL" id="KAF8900683.1"/>
    </source>
</evidence>
<gene>
    <name evidence="2" type="ORF">CPB84DRAFT_1747350</name>
</gene>
<protein>
    <recommendedName>
        <fullName evidence="4">F-box domain-containing protein</fullName>
    </recommendedName>
</protein>
<dbReference type="InterPro" id="IPR032675">
    <property type="entry name" value="LRR_dom_sf"/>
</dbReference>
<accession>A0A9P5TNV5</accession>
<keyword evidence="3" id="KW-1185">Reference proteome</keyword>
<dbReference type="EMBL" id="JADNYJ010000046">
    <property type="protein sequence ID" value="KAF8900683.1"/>
    <property type="molecule type" value="Genomic_DNA"/>
</dbReference>
<proteinExistence type="predicted"/>
<dbReference type="AlphaFoldDB" id="A0A9P5TNV5"/>
<evidence type="ECO:0000256" key="1">
    <source>
        <dbReference type="SAM" id="MobiDB-lite"/>
    </source>
</evidence>
<feature type="region of interest" description="Disordered" evidence="1">
    <location>
        <begin position="326"/>
        <end position="361"/>
    </location>
</feature>
<dbReference type="OrthoDB" id="3237066at2759"/>
<evidence type="ECO:0000313" key="3">
    <source>
        <dbReference type="Proteomes" id="UP000724874"/>
    </source>
</evidence>
<evidence type="ECO:0008006" key="4">
    <source>
        <dbReference type="Google" id="ProtNLM"/>
    </source>
</evidence>
<dbReference type="Gene3D" id="3.80.10.10">
    <property type="entry name" value="Ribonuclease Inhibitor"/>
    <property type="match status" value="1"/>
</dbReference>
<dbReference type="SUPFAM" id="SSF52047">
    <property type="entry name" value="RNI-like"/>
    <property type="match status" value="1"/>
</dbReference>
<sequence>MYASIATRTADIPSSEDEECSTPVITTETIRAPFILSSVNRRWRAIALGQSTLWSNLCITAELIGEAVPIKVDLDQETFPFTSSQTLYTKQITYCLQRSRQASLNVFIDARDPEWNFAEAGVDAENSFIPEALFSPQHMNAFISLIVPHITRWKSLTILTDTWAPMHSALTTINPHITSLGAPLLETMTLMRCNDFISYSPQFQPPDLKEPKFLSHNCNSLPVPQSLLPKLKYLSLRGVHVDWDSLGDALAASANLLSLELTSHSADSINIGYRTTMEGRAVLKLLNAPNAKTLVLEDATYPGDPDDANGSPLLYYLGSKEFVGSGNDPSDAAEKGVITRDSKQPTTPRRRKSSVYSQNAELSSPQPAFPVLEKVVMKNVKSSSRSLRTLFNALPHLQDLELMGMSMSAVQALVPSPSPSASTSTICPCPRLNSFCIHDSEQLQVRDLNYIARDLATARQSWGACTLRVKIHVLDSAKAACVAAAASPDTEVNVISDDEGDGEDYMDIDPFKLGGAFNDPLFDEYYSDQIAAR</sequence>
<name>A0A9P5TNV5_GYMJU</name>
<reference evidence="2" key="1">
    <citation type="submission" date="2020-11" db="EMBL/GenBank/DDBJ databases">
        <authorList>
            <consortium name="DOE Joint Genome Institute"/>
            <person name="Ahrendt S."/>
            <person name="Riley R."/>
            <person name="Andreopoulos W."/>
            <person name="LaButti K."/>
            <person name="Pangilinan J."/>
            <person name="Ruiz-duenas F.J."/>
            <person name="Barrasa J.M."/>
            <person name="Sanchez-Garcia M."/>
            <person name="Camarero S."/>
            <person name="Miyauchi S."/>
            <person name="Serrano A."/>
            <person name="Linde D."/>
            <person name="Babiker R."/>
            <person name="Drula E."/>
            <person name="Ayuso-Fernandez I."/>
            <person name="Pacheco R."/>
            <person name="Padilla G."/>
            <person name="Ferreira P."/>
            <person name="Barriuso J."/>
            <person name="Kellner H."/>
            <person name="Castanera R."/>
            <person name="Alfaro M."/>
            <person name="Ramirez L."/>
            <person name="Pisabarro A.G."/>
            <person name="Kuo A."/>
            <person name="Tritt A."/>
            <person name="Lipzen A."/>
            <person name="He G."/>
            <person name="Yan M."/>
            <person name="Ng V."/>
            <person name="Cullen D."/>
            <person name="Martin F."/>
            <person name="Rosso M.-N."/>
            <person name="Henrissat B."/>
            <person name="Hibbett D."/>
            <person name="Martinez A.T."/>
            <person name="Grigoriev I.V."/>
        </authorList>
    </citation>
    <scope>NUCLEOTIDE SEQUENCE</scope>
    <source>
        <strain evidence="2">AH 44721</strain>
    </source>
</reference>
<comment type="caution">
    <text evidence="2">The sequence shown here is derived from an EMBL/GenBank/DDBJ whole genome shotgun (WGS) entry which is preliminary data.</text>
</comment>
<feature type="compositionally biased region" description="Basic and acidic residues" evidence="1">
    <location>
        <begin position="332"/>
        <end position="343"/>
    </location>
</feature>
<dbReference type="Proteomes" id="UP000724874">
    <property type="component" value="Unassembled WGS sequence"/>
</dbReference>